<keyword evidence="2" id="KW-0812">Transmembrane</keyword>
<keyword evidence="4" id="KW-1185">Reference proteome</keyword>
<sequence length="159" mass="18436">MNPRFRDMHRAEIQRQTVRRYELISGIHAVPWLLGFIAGLLILWPIACLPVLLLAWWTTRRLIHFSQRNIIGVALSGWWQHLLLFLGGLIPAALIVSGHGNPFINALPLLISAPLNYYNWTRHRRRLHMHVARDYLRELPGHSRDTSSQPATHRQGRIP</sequence>
<accession>A0A1H1XQH3</accession>
<protein>
    <submittedName>
        <fullName evidence="3">Uncharacterized protein</fullName>
    </submittedName>
</protein>
<evidence type="ECO:0000313" key="3">
    <source>
        <dbReference type="EMBL" id="SDT11517.1"/>
    </source>
</evidence>
<dbReference type="RefSeq" id="WP_090350903.1">
    <property type="nucleotide sequence ID" value="NZ_LT629751.1"/>
</dbReference>
<dbReference type="AlphaFoldDB" id="A0A1H1XQH3"/>
<evidence type="ECO:0000256" key="2">
    <source>
        <dbReference type="SAM" id="Phobius"/>
    </source>
</evidence>
<dbReference type="EMBL" id="LT629751">
    <property type="protein sequence ID" value="SDT11517.1"/>
    <property type="molecule type" value="Genomic_DNA"/>
</dbReference>
<name>A0A1H1XQH3_9PSED</name>
<feature type="transmembrane region" description="Helical" evidence="2">
    <location>
        <begin position="32"/>
        <end position="58"/>
    </location>
</feature>
<reference evidence="4" key="1">
    <citation type="submission" date="2016-10" db="EMBL/GenBank/DDBJ databases">
        <authorList>
            <person name="Varghese N."/>
            <person name="Submissions S."/>
        </authorList>
    </citation>
    <scope>NUCLEOTIDE SEQUENCE [LARGE SCALE GENOMIC DNA]</scope>
    <source>
        <strain evidence="4">KCTC 32247</strain>
    </source>
</reference>
<keyword evidence="2" id="KW-0472">Membrane</keyword>
<organism evidence="3 4">
    <name type="scientific">Pseudomonas oryzae</name>
    <dbReference type="NCBI Taxonomy" id="1392877"/>
    <lineage>
        <taxon>Bacteria</taxon>
        <taxon>Pseudomonadati</taxon>
        <taxon>Pseudomonadota</taxon>
        <taxon>Gammaproteobacteria</taxon>
        <taxon>Pseudomonadales</taxon>
        <taxon>Pseudomonadaceae</taxon>
        <taxon>Pseudomonas</taxon>
    </lineage>
</organism>
<feature type="transmembrane region" description="Helical" evidence="2">
    <location>
        <begin position="102"/>
        <end position="120"/>
    </location>
</feature>
<gene>
    <name evidence="3" type="ORF">SAMN05216221_3513</name>
</gene>
<evidence type="ECO:0000256" key="1">
    <source>
        <dbReference type="SAM" id="MobiDB-lite"/>
    </source>
</evidence>
<dbReference type="STRING" id="1392877.SAMN05216221_3513"/>
<feature type="region of interest" description="Disordered" evidence="1">
    <location>
        <begin position="140"/>
        <end position="159"/>
    </location>
</feature>
<dbReference type="Proteomes" id="UP000243359">
    <property type="component" value="Chromosome I"/>
</dbReference>
<feature type="transmembrane region" description="Helical" evidence="2">
    <location>
        <begin position="70"/>
        <end position="96"/>
    </location>
</feature>
<proteinExistence type="predicted"/>
<evidence type="ECO:0000313" key="4">
    <source>
        <dbReference type="Proteomes" id="UP000243359"/>
    </source>
</evidence>
<keyword evidence="2" id="KW-1133">Transmembrane helix</keyword>